<dbReference type="EMBL" id="NIVC01004117">
    <property type="protein sequence ID" value="PAA48553.1"/>
    <property type="molecule type" value="Genomic_DNA"/>
</dbReference>
<name>A0A267DGZ9_9PLAT</name>
<gene>
    <name evidence="5" type="ORF">BOX15_Mlig030057g1</name>
    <name evidence="4" type="ORF">BOX15_Mlig030057g2</name>
    <name evidence="3" type="ORF">BOX15_Mlig030057g3</name>
</gene>
<organism evidence="3 6">
    <name type="scientific">Macrostomum lignano</name>
    <dbReference type="NCBI Taxonomy" id="282301"/>
    <lineage>
        <taxon>Eukaryota</taxon>
        <taxon>Metazoa</taxon>
        <taxon>Spiralia</taxon>
        <taxon>Lophotrochozoa</taxon>
        <taxon>Platyhelminthes</taxon>
        <taxon>Rhabditophora</taxon>
        <taxon>Macrostomorpha</taxon>
        <taxon>Macrostomida</taxon>
        <taxon>Macrostomidae</taxon>
        <taxon>Macrostomum</taxon>
    </lineage>
</organism>
<evidence type="ECO:0000313" key="5">
    <source>
        <dbReference type="EMBL" id="PAA68964.1"/>
    </source>
</evidence>
<reference evidence="3 6" key="1">
    <citation type="submission" date="2017-06" db="EMBL/GenBank/DDBJ databases">
        <title>A platform for efficient transgenesis in Macrostomum lignano, a flatworm model organism for stem cell research.</title>
        <authorList>
            <person name="Berezikov E."/>
        </authorList>
    </citation>
    <scope>NUCLEOTIDE SEQUENCE [LARGE SCALE GENOMIC DNA]</scope>
    <source>
        <strain evidence="3">DV1</strain>
        <tissue evidence="3">Whole organism</tissue>
    </source>
</reference>
<dbReference type="EMBL" id="NIVC01001361">
    <property type="protein sequence ID" value="PAA68964.1"/>
    <property type="molecule type" value="Genomic_DNA"/>
</dbReference>
<comment type="caution">
    <text evidence="3">The sequence shown here is derived from an EMBL/GenBank/DDBJ whole genome shotgun (WGS) entry which is preliminary data.</text>
</comment>
<keyword evidence="2" id="KW-0472">Membrane</keyword>
<sequence>MAIGEKNQTTPVSQPSTNRTGMDLIMVLFTIFTVLNLLMIILVSAMLIQKRRLQHRRKLASQNGDQIGSYKLRTRSTPKMPKVESKIPIAEIKNQSMDNVDNTVSEDYFIDSINRTASKMGNY</sequence>
<evidence type="ECO:0000313" key="6">
    <source>
        <dbReference type="Proteomes" id="UP000215902"/>
    </source>
</evidence>
<accession>A0A267DGZ9</accession>
<keyword evidence="2" id="KW-1133">Transmembrane helix</keyword>
<dbReference type="EMBL" id="NIVC01002131">
    <property type="protein sequence ID" value="PAA60624.1"/>
    <property type="molecule type" value="Genomic_DNA"/>
</dbReference>
<evidence type="ECO:0000313" key="3">
    <source>
        <dbReference type="EMBL" id="PAA48553.1"/>
    </source>
</evidence>
<dbReference type="Proteomes" id="UP000215902">
    <property type="component" value="Unassembled WGS sequence"/>
</dbReference>
<keyword evidence="6" id="KW-1185">Reference proteome</keyword>
<evidence type="ECO:0000313" key="4">
    <source>
        <dbReference type="EMBL" id="PAA60624.1"/>
    </source>
</evidence>
<dbReference type="AlphaFoldDB" id="A0A267DGZ9"/>
<feature type="transmembrane region" description="Helical" evidence="2">
    <location>
        <begin position="24"/>
        <end position="48"/>
    </location>
</feature>
<evidence type="ECO:0000256" key="1">
    <source>
        <dbReference type="SAM" id="MobiDB-lite"/>
    </source>
</evidence>
<protein>
    <submittedName>
        <fullName evidence="3">Uncharacterized protein</fullName>
    </submittedName>
</protein>
<evidence type="ECO:0000256" key="2">
    <source>
        <dbReference type="SAM" id="Phobius"/>
    </source>
</evidence>
<feature type="region of interest" description="Disordered" evidence="1">
    <location>
        <begin position="58"/>
        <end position="85"/>
    </location>
</feature>
<proteinExistence type="predicted"/>
<keyword evidence="2" id="KW-0812">Transmembrane</keyword>